<gene>
    <name evidence="7" type="ORF">DZC73_11640</name>
</gene>
<keyword evidence="3" id="KW-0456">Lyase</keyword>
<dbReference type="GO" id="GO:0009254">
    <property type="term" value="P:peptidoglycan turnover"/>
    <property type="evidence" value="ECO:0007669"/>
    <property type="project" value="InterPro"/>
</dbReference>
<evidence type="ECO:0000256" key="5">
    <source>
        <dbReference type="ARBA" id="ARBA00030918"/>
    </source>
</evidence>
<dbReference type="PANTHER" id="PTHR30124:SF0">
    <property type="entry name" value="MEMBRANE-BOUND LYTIC MUREIN TRANSGLYCOSYLASE A"/>
    <property type="match status" value="1"/>
</dbReference>
<sequence>MVHHTMRMSSAIAPRASSRITHMAMSFRSAARLAWPALILGALAACSSVPLDDRVPVEDKAAKAPAPPASAPSPGTALLRSRARWVAVDWNDLPGWDSDRTSELWPALMRSCEKPPFEWARLCSDARKSGASLAGDAAVRTWLQQRLSPYRVESLEGATDGLATGYFEPLVEARRTAQGPFRVPLYMTPADLATRKPWWTRQQLDTQAGVQAQLKGHELAFVADPLDALILQIQGSGRLQITEADGTRKLVRAAFAGHNDQPYKSVGKWLIEQGELKPEQASWPAIKAWARMNPKRVNELLWSNPRVVFFKEEPIPDPAAGPRGAQGVPLSPGRSIAVDAQSVPYGTPVWLDTTEPLSNTPLRRVVLAQDTGTAITGAVRADYFWGWGEQAEQQAGRMKQPLRMWVLWPRS</sequence>
<keyword evidence="8" id="KW-1185">Reference proteome</keyword>
<dbReference type="InterPro" id="IPR005300">
    <property type="entry name" value="MltA_B"/>
</dbReference>
<dbReference type="Gene3D" id="2.40.40.10">
    <property type="entry name" value="RlpA-like domain"/>
    <property type="match status" value="1"/>
</dbReference>
<dbReference type="EC" id="4.2.2.n1" evidence="2"/>
<dbReference type="SUPFAM" id="SSF50685">
    <property type="entry name" value="Barwin-like endoglucanases"/>
    <property type="match status" value="1"/>
</dbReference>
<dbReference type="PIRSF" id="PIRSF019422">
    <property type="entry name" value="MltA"/>
    <property type="match status" value="1"/>
</dbReference>
<dbReference type="CDD" id="cd14485">
    <property type="entry name" value="mltA_like_LT_A"/>
    <property type="match status" value="1"/>
</dbReference>
<protein>
    <recommendedName>
        <fullName evidence="2">peptidoglycan lytic exotransglycosylase</fullName>
        <ecNumber evidence="2">4.2.2.n1</ecNumber>
    </recommendedName>
    <alternativeName>
        <fullName evidence="5">Murein hydrolase A</fullName>
    </alternativeName>
</protein>
<reference evidence="7 8" key="1">
    <citation type="submission" date="2018-08" db="EMBL/GenBank/DDBJ databases">
        <authorList>
            <person name="Khan S.A."/>
            <person name="Jeon C.O."/>
            <person name="Chun B.H."/>
            <person name="Jeong S.E."/>
        </authorList>
    </citation>
    <scope>NUCLEOTIDE SEQUENCE [LARGE SCALE GENOMIC DNA]</scope>
    <source>
        <strain evidence="7 8">S-16</strain>
    </source>
</reference>
<evidence type="ECO:0000256" key="2">
    <source>
        <dbReference type="ARBA" id="ARBA00012587"/>
    </source>
</evidence>
<proteinExistence type="predicted"/>
<comment type="catalytic activity">
    <reaction evidence="1">
        <text>Exolytic cleavage of the (1-&gt;4)-beta-glycosidic linkage between N-acetylmuramic acid (MurNAc) and N-acetylglucosamine (GlcNAc) residues in peptidoglycan, from either the reducing or the non-reducing ends of the peptidoglycan chains, with concomitant formation of a 1,6-anhydrobond in the MurNAc residue.</text>
        <dbReference type="EC" id="4.2.2.n1"/>
    </reaction>
</comment>
<evidence type="ECO:0000256" key="4">
    <source>
        <dbReference type="ARBA" id="ARBA00023316"/>
    </source>
</evidence>
<dbReference type="GO" id="GO:0071555">
    <property type="term" value="P:cell wall organization"/>
    <property type="evidence" value="ECO:0007669"/>
    <property type="project" value="UniProtKB-KW"/>
</dbReference>
<evidence type="ECO:0000313" key="8">
    <source>
        <dbReference type="Proteomes" id="UP000267464"/>
    </source>
</evidence>
<dbReference type="AlphaFoldDB" id="A0A3N7IZ42"/>
<keyword evidence="4" id="KW-0961">Cell wall biogenesis/degradation</keyword>
<dbReference type="InterPro" id="IPR036908">
    <property type="entry name" value="RlpA-like_sf"/>
</dbReference>
<evidence type="ECO:0000256" key="1">
    <source>
        <dbReference type="ARBA" id="ARBA00001420"/>
    </source>
</evidence>
<reference evidence="7 8" key="2">
    <citation type="submission" date="2018-12" db="EMBL/GenBank/DDBJ databases">
        <title>Rhizobacter gummiphilus sp. nov., a rubber-degrading bacterium isolated from the soil of a botanical garden in Japan.</title>
        <authorList>
            <person name="Shunsuke S.S."/>
        </authorList>
    </citation>
    <scope>NUCLEOTIDE SEQUENCE [LARGE SCALE GENOMIC DNA]</scope>
    <source>
        <strain evidence="7 8">S-16</strain>
    </source>
</reference>
<dbReference type="GO" id="GO:0004553">
    <property type="term" value="F:hydrolase activity, hydrolyzing O-glycosyl compounds"/>
    <property type="evidence" value="ECO:0007669"/>
    <property type="project" value="InterPro"/>
</dbReference>
<dbReference type="GO" id="GO:0009253">
    <property type="term" value="P:peptidoglycan catabolic process"/>
    <property type="evidence" value="ECO:0007669"/>
    <property type="project" value="TreeGrafter"/>
</dbReference>
<dbReference type="EMBL" id="QUSW01000003">
    <property type="protein sequence ID" value="RQP23992.1"/>
    <property type="molecule type" value="Genomic_DNA"/>
</dbReference>
<dbReference type="Pfam" id="PF06725">
    <property type="entry name" value="3D"/>
    <property type="match status" value="1"/>
</dbReference>
<evidence type="ECO:0000259" key="6">
    <source>
        <dbReference type="SMART" id="SM00925"/>
    </source>
</evidence>
<feature type="domain" description="Lytic transglycosylase MltA" evidence="6">
    <location>
        <begin position="170"/>
        <end position="311"/>
    </location>
</feature>
<dbReference type="Proteomes" id="UP000267464">
    <property type="component" value="Unassembled WGS sequence"/>
</dbReference>
<accession>A0A3N7IZ42</accession>
<dbReference type="PANTHER" id="PTHR30124">
    <property type="entry name" value="MEMBRANE-BOUND LYTIC MUREIN TRANSGLYCOSYLASE A"/>
    <property type="match status" value="1"/>
</dbReference>
<dbReference type="Pfam" id="PF03562">
    <property type="entry name" value="MltA"/>
    <property type="match status" value="1"/>
</dbReference>
<dbReference type="SMART" id="SM00925">
    <property type="entry name" value="MltA"/>
    <property type="match status" value="1"/>
</dbReference>
<comment type="caution">
    <text evidence="7">The sequence shown here is derived from an EMBL/GenBank/DDBJ whole genome shotgun (WGS) entry which is preliminary data.</text>
</comment>
<dbReference type="CDD" id="cd14668">
    <property type="entry name" value="mlta_B"/>
    <property type="match status" value="1"/>
</dbReference>
<dbReference type="Gene3D" id="2.40.240.50">
    <property type="entry name" value="Barwin-like endoglucanases"/>
    <property type="match status" value="1"/>
</dbReference>
<organism evidence="7 8">
    <name type="scientific">Piscinibacter terrae</name>
    <dbReference type="NCBI Taxonomy" id="2496871"/>
    <lineage>
        <taxon>Bacteria</taxon>
        <taxon>Pseudomonadati</taxon>
        <taxon>Pseudomonadota</taxon>
        <taxon>Betaproteobacteria</taxon>
        <taxon>Burkholderiales</taxon>
        <taxon>Sphaerotilaceae</taxon>
        <taxon>Piscinibacter</taxon>
    </lineage>
</organism>
<dbReference type="OrthoDB" id="9783686at2"/>
<evidence type="ECO:0000256" key="3">
    <source>
        <dbReference type="ARBA" id="ARBA00023239"/>
    </source>
</evidence>
<dbReference type="GO" id="GO:0019867">
    <property type="term" value="C:outer membrane"/>
    <property type="evidence" value="ECO:0007669"/>
    <property type="project" value="InterPro"/>
</dbReference>
<dbReference type="InterPro" id="IPR026044">
    <property type="entry name" value="MltA"/>
</dbReference>
<dbReference type="GO" id="GO:0008933">
    <property type="term" value="F:peptidoglycan lytic transglycosylase activity"/>
    <property type="evidence" value="ECO:0007669"/>
    <property type="project" value="TreeGrafter"/>
</dbReference>
<evidence type="ECO:0000313" key="7">
    <source>
        <dbReference type="EMBL" id="RQP23992.1"/>
    </source>
</evidence>
<dbReference type="InterPro" id="IPR010611">
    <property type="entry name" value="3D_dom"/>
</dbReference>
<name>A0A3N7IZ42_9BURK</name>